<accession>A0ABD2CXD8</accession>
<keyword evidence="1" id="KW-0812">Transmembrane</keyword>
<dbReference type="EMBL" id="JAYRBN010000027">
    <property type="protein sequence ID" value="KAL2749309.1"/>
    <property type="molecule type" value="Genomic_DNA"/>
</dbReference>
<evidence type="ECO:0000313" key="2">
    <source>
        <dbReference type="EMBL" id="KAL2749309.1"/>
    </source>
</evidence>
<reference evidence="2 3" key="1">
    <citation type="journal article" date="2024" name="Ann. Entomol. Soc. Am.">
        <title>Genomic analyses of the southern and eastern yellowjacket wasps (Hymenoptera: Vespidae) reveal evolutionary signatures of social life.</title>
        <authorList>
            <person name="Catto M.A."/>
            <person name="Caine P.B."/>
            <person name="Orr S.E."/>
            <person name="Hunt B.G."/>
            <person name="Goodisman M.A.D."/>
        </authorList>
    </citation>
    <scope>NUCLEOTIDE SEQUENCE [LARGE SCALE GENOMIC DNA]</scope>
    <source>
        <strain evidence="2">232</strain>
        <tissue evidence="2">Head and thorax</tissue>
    </source>
</reference>
<comment type="caution">
    <text evidence="2">The sequence shown here is derived from an EMBL/GenBank/DDBJ whole genome shotgun (WGS) entry which is preliminary data.</text>
</comment>
<dbReference type="Proteomes" id="UP001607303">
    <property type="component" value="Unassembled WGS sequence"/>
</dbReference>
<protein>
    <submittedName>
        <fullName evidence="2">Uncharacterized protein</fullName>
    </submittedName>
</protein>
<organism evidence="2 3">
    <name type="scientific">Vespula maculifrons</name>
    <name type="common">Eastern yellow jacket</name>
    <name type="synonym">Wasp</name>
    <dbReference type="NCBI Taxonomy" id="7453"/>
    <lineage>
        <taxon>Eukaryota</taxon>
        <taxon>Metazoa</taxon>
        <taxon>Ecdysozoa</taxon>
        <taxon>Arthropoda</taxon>
        <taxon>Hexapoda</taxon>
        <taxon>Insecta</taxon>
        <taxon>Pterygota</taxon>
        <taxon>Neoptera</taxon>
        <taxon>Endopterygota</taxon>
        <taxon>Hymenoptera</taxon>
        <taxon>Apocrita</taxon>
        <taxon>Aculeata</taxon>
        <taxon>Vespoidea</taxon>
        <taxon>Vespidae</taxon>
        <taxon>Vespinae</taxon>
        <taxon>Vespula</taxon>
    </lineage>
</organism>
<proteinExistence type="predicted"/>
<feature type="transmembrane region" description="Helical" evidence="1">
    <location>
        <begin position="58"/>
        <end position="82"/>
    </location>
</feature>
<keyword evidence="1" id="KW-0472">Membrane</keyword>
<gene>
    <name evidence="2" type="ORF">V1477_002249</name>
</gene>
<keyword evidence="3" id="KW-1185">Reference proteome</keyword>
<dbReference type="AlphaFoldDB" id="A0ABD2CXD8"/>
<name>A0ABD2CXD8_VESMC</name>
<evidence type="ECO:0000256" key="1">
    <source>
        <dbReference type="SAM" id="Phobius"/>
    </source>
</evidence>
<keyword evidence="1" id="KW-1133">Transmembrane helix</keyword>
<evidence type="ECO:0000313" key="3">
    <source>
        <dbReference type="Proteomes" id="UP001607303"/>
    </source>
</evidence>
<sequence>MHCGSKNINIYNINFHLLCNKTIARSRLQKFLHNDMMNCLKDSTFKKKAIDKSKHQPALLISAISLIFFISISIILSNTFVIKQKCILIRKRKNKKKIIKNIAKNYENNKCPRIKY</sequence>